<comment type="caution">
    <text evidence="2">The sequence shown here is derived from an EMBL/GenBank/DDBJ whole genome shotgun (WGS) entry which is preliminary data.</text>
</comment>
<dbReference type="Pfam" id="PF00128">
    <property type="entry name" value="Alpha-amylase"/>
    <property type="match status" value="2"/>
</dbReference>
<dbReference type="EMBL" id="MUXN01000002">
    <property type="protein sequence ID" value="OOC08056.1"/>
    <property type="molecule type" value="Genomic_DNA"/>
</dbReference>
<evidence type="ECO:0000259" key="1">
    <source>
        <dbReference type="SMART" id="SM00642"/>
    </source>
</evidence>
<proteinExistence type="predicted"/>
<organism evidence="2 3">
    <name type="scientific">Amycolatopsis azurea DSM 43854</name>
    <dbReference type="NCBI Taxonomy" id="1238180"/>
    <lineage>
        <taxon>Bacteria</taxon>
        <taxon>Bacillati</taxon>
        <taxon>Actinomycetota</taxon>
        <taxon>Actinomycetes</taxon>
        <taxon>Pseudonocardiales</taxon>
        <taxon>Pseudonocardiaceae</taxon>
        <taxon>Amycolatopsis</taxon>
    </lineage>
</organism>
<sequence>MTAAKGPASRPASSWLADSVLYHVYPPSFADSDGDGIGDLAGLTERLDYLRWLGVDAIWLSPCFASEFADGGYDVVDYLTIAPRYGTNEDAVALIEAARARGIRVLFDLVAGHTSHRHPWFRESAGTPGDDRYIWSDRIASPVREWVPNLGERGGFYRANFYPAQPALNFGYARLDPAEPWRQPVDAPGPRANRAALREIMSHWFDLGVSGFRMDMAYSLVKDDPGWVETAKLWGELREWIDREYPHCALLSEWGVPKTAVPAGFHADFFLHFVGPAVHSLWDNDSGTQGPWTDGRPCYFDVDGRGSMKPFLEEWREVEAATAGRGLAALPSANHDFSRLVCGPRTRDMVAPAFAFQLTWPTLPVIYYGDEIGMRYVPGLPDKEGSQADITARQGSRTPMQWDEGPNAGFSTAATPDLYLPVDPAPDRPTVAGAQADESSLLHHVRRLVELRKRTPALGTTAPVRVLFQDYPFVYLRGDSHLVVVNGRREPAVAPLELAGVRPLAVHGVEVSDGEVRAEGFSYGVFEVL</sequence>
<dbReference type="SMART" id="SM00642">
    <property type="entry name" value="Aamy"/>
    <property type="match status" value="1"/>
</dbReference>
<dbReference type="InterPro" id="IPR017853">
    <property type="entry name" value="GH"/>
</dbReference>
<dbReference type="Proteomes" id="UP000188551">
    <property type="component" value="Unassembled WGS sequence"/>
</dbReference>
<protein>
    <submittedName>
        <fullName evidence="2">Oligo-1,6-glucosidase</fullName>
    </submittedName>
</protein>
<dbReference type="Gene3D" id="3.90.400.10">
    <property type="entry name" value="Oligo-1,6-glucosidase, Domain 2"/>
    <property type="match status" value="1"/>
</dbReference>
<dbReference type="InterPro" id="IPR045857">
    <property type="entry name" value="O16G_dom_2"/>
</dbReference>
<reference evidence="2 3" key="1">
    <citation type="submission" date="2017-02" db="EMBL/GenBank/DDBJ databases">
        <title>Amycolatopsis azurea DSM 43854 draft genome.</title>
        <authorList>
            <person name="Mayilraj S."/>
        </authorList>
    </citation>
    <scope>NUCLEOTIDE SEQUENCE [LARGE SCALE GENOMIC DNA]</scope>
    <source>
        <strain evidence="2 3">DSM 43854</strain>
    </source>
</reference>
<name>A0ABX3JJX2_9PSEU</name>
<dbReference type="RefSeq" id="WP_039916152.1">
    <property type="nucleotide sequence ID" value="NZ_ANMG01000010.1"/>
</dbReference>
<dbReference type="InterPro" id="IPR006047">
    <property type="entry name" value="GH13_cat_dom"/>
</dbReference>
<gene>
    <name evidence="2" type="ORF">B0293_04015</name>
</gene>
<dbReference type="SUPFAM" id="SSF51445">
    <property type="entry name" value="(Trans)glycosidases"/>
    <property type="match status" value="1"/>
</dbReference>
<dbReference type="PANTHER" id="PTHR10357">
    <property type="entry name" value="ALPHA-AMYLASE FAMILY MEMBER"/>
    <property type="match status" value="1"/>
</dbReference>
<accession>A0ABX3JJX2</accession>
<evidence type="ECO:0000313" key="3">
    <source>
        <dbReference type="Proteomes" id="UP000188551"/>
    </source>
</evidence>
<feature type="domain" description="Glycosyl hydrolase family 13 catalytic" evidence="1">
    <location>
        <begin position="23"/>
        <end position="452"/>
    </location>
</feature>
<evidence type="ECO:0000313" key="2">
    <source>
        <dbReference type="EMBL" id="OOC08056.1"/>
    </source>
</evidence>
<keyword evidence="3" id="KW-1185">Reference proteome</keyword>
<dbReference type="Gene3D" id="3.20.20.80">
    <property type="entry name" value="Glycosidases"/>
    <property type="match status" value="1"/>
</dbReference>